<dbReference type="PANTHER" id="PTHR43586">
    <property type="entry name" value="CYSTEINE DESULFURASE"/>
    <property type="match status" value="1"/>
</dbReference>
<dbReference type="Proteomes" id="UP000813463">
    <property type="component" value="Chromosome 3"/>
</dbReference>
<dbReference type="PANTHER" id="PTHR43586:SF8">
    <property type="entry name" value="CYSTEINE DESULFURASE 1, CHLOROPLASTIC"/>
    <property type="match status" value="1"/>
</dbReference>
<reference evidence="3" key="1">
    <citation type="journal article" date="2021" name="Nat. Commun.">
        <title>Genomic analyses provide insights into spinach domestication and the genetic basis of agronomic traits.</title>
        <authorList>
            <person name="Cai X."/>
            <person name="Sun X."/>
            <person name="Xu C."/>
            <person name="Sun H."/>
            <person name="Wang X."/>
            <person name="Ge C."/>
            <person name="Zhang Z."/>
            <person name="Wang Q."/>
            <person name="Fei Z."/>
            <person name="Jiao C."/>
            <person name="Wang Q."/>
        </authorList>
    </citation>
    <scope>NUCLEOTIDE SEQUENCE [LARGE SCALE GENOMIC DNA]</scope>
    <source>
        <strain evidence="3">cv. Varoflay</strain>
    </source>
</reference>
<dbReference type="AlphaFoldDB" id="A0A9R0IJ87"/>
<organism evidence="3 4">
    <name type="scientific">Spinacia oleracea</name>
    <name type="common">Spinach</name>
    <dbReference type="NCBI Taxonomy" id="3562"/>
    <lineage>
        <taxon>Eukaryota</taxon>
        <taxon>Viridiplantae</taxon>
        <taxon>Streptophyta</taxon>
        <taxon>Embryophyta</taxon>
        <taxon>Tracheophyta</taxon>
        <taxon>Spermatophyta</taxon>
        <taxon>Magnoliopsida</taxon>
        <taxon>eudicotyledons</taxon>
        <taxon>Gunneridae</taxon>
        <taxon>Pentapetalae</taxon>
        <taxon>Caryophyllales</taxon>
        <taxon>Chenopodiaceae</taxon>
        <taxon>Chenopodioideae</taxon>
        <taxon>Anserineae</taxon>
        <taxon>Spinacia</taxon>
    </lineage>
</organism>
<accession>A0A9R0IJ87</accession>
<evidence type="ECO:0000259" key="2">
    <source>
        <dbReference type="Pfam" id="PF00266"/>
    </source>
</evidence>
<dbReference type="RefSeq" id="XP_021850356.2">
    <property type="nucleotide sequence ID" value="XM_021994664.2"/>
</dbReference>
<dbReference type="InterPro" id="IPR015424">
    <property type="entry name" value="PyrdxlP-dep_Trfase"/>
</dbReference>
<proteinExistence type="predicted"/>
<dbReference type="SUPFAM" id="SSF53383">
    <property type="entry name" value="PLP-dependent transferases"/>
    <property type="match status" value="1"/>
</dbReference>
<keyword evidence="1" id="KW-0663">Pyridoxal phosphate</keyword>
<name>A0A9R0IJ87_SPIOL</name>
<evidence type="ECO:0000313" key="3">
    <source>
        <dbReference type="Proteomes" id="UP000813463"/>
    </source>
</evidence>
<dbReference type="GO" id="GO:0006534">
    <property type="term" value="P:cysteine metabolic process"/>
    <property type="evidence" value="ECO:0000318"/>
    <property type="project" value="GO_Central"/>
</dbReference>
<dbReference type="GeneID" id="110789941"/>
<keyword evidence="3" id="KW-1185">Reference proteome</keyword>
<evidence type="ECO:0000313" key="4">
    <source>
        <dbReference type="RefSeq" id="XP_021850356.2"/>
    </source>
</evidence>
<evidence type="ECO:0000256" key="1">
    <source>
        <dbReference type="ARBA" id="ARBA00022898"/>
    </source>
</evidence>
<dbReference type="InterPro" id="IPR015422">
    <property type="entry name" value="PyrdxlP-dep_Trfase_small"/>
</dbReference>
<dbReference type="KEGG" id="soe:110789941"/>
<dbReference type="GO" id="GO:0031071">
    <property type="term" value="F:cysteine desulfurase activity"/>
    <property type="evidence" value="ECO:0000318"/>
    <property type="project" value="GO_Central"/>
</dbReference>
<dbReference type="InterPro" id="IPR000192">
    <property type="entry name" value="Aminotrans_V_dom"/>
</dbReference>
<dbReference type="InterPro" id="IPR015421">
    <property type="entry name" value="PyrdxlP-dep_Trfase_major"/>
</dbReference>
<dbReference type="Pfam" id="PF00266">
    <property type="entry name" value="Aminotran_5"/>
    <property type="match status" value="1"/>
</dbReference>
<reference evidence="4" key="2">
    <citation type="submission" date="2025-08" db="UniProtKB">
        <authorList>
            <consortium name="RefSeq"/>
        </authorList>
    </citation>
    <scope>IDENTIFICATION</scope>
    <source>
        <tissue evidence="4">Leaf</tissue>
    </source>
</reference>
<feature type="domain" description="Aminotransferase class V" evidence="2">
    <location>
        <begin position="55"/>
        <end position="486"/>
    </location>
</feature>
<protein>
    <recommendedName>
        <fullName evidence="2">Aminotransferase class V domain-containing protein</fullName>
    </recommendedName>
</protein>
<dbReference type="Gene3D" id="3.90.1150.10">
    <property type="entry name" value="Aspartate Aminotransferase, domain 1"/>
    <property type="match status" value="1"/>
</dbReference>
<gene>
    <name evidence="4" type="primary">LOC110789941</name>
</gene>
<sequence length="605" mass="67333">MIEMGKMMQDCPAEMKLSWVRSQIIDGGGSDSGGGGESSSSAEFNSSFGKRRITYADSTATARSLHFIEDYIISNVLPFYGNSHTTDSYVGQRTTKTVEEASRYVKRCLGGGEDDAILFCGSGTTAAIKKLQEVIGVAIPSTLRNRVLEILKNEERWVVFVGPYEHHSNLLSWRNSLVEVVEIPLTDDGGSIDMEVLRVQLQHYESTNRPMLGSFSACSNVTGIVSDTRAIASLLHRFGAFACFDFAASGPYVEINMKSGEIDGYDAVFVSPHKFIGGPGTPGILLLSKKLYLLTSSSPSTCGGGTVSYVNGFNEQDTLYYDKIEERENAGTPPIIQTIRTALAFWVKEYIGLKTIEKQEHSYMGRALAKLGNIQNIRILGNKNTSVKRQAILSFLVYPPATRKQDSEQPKPLHGRFVAKLLNDLFGIQVRGGCACAGPYGHYLLNVDKDYSLALRSSIQQGYQGIKPAWTRISFPYYMSSEELEYVLDAVELVATYGHRFLSVYHFNWRNGDWTINTKAFEQVLNNSRKNIEDELKLASFMQDLKLKSNKKVKDNDTTNNDKCLTVKYDSYVETAIFIASLLPVCPDKGWVPEELLDIDLPFQM</sequence>
<dbReference type="Gene3D" id="3.40.640.10">
    <property type="entry name" value="Type I PLP-dependent aspartate aminotransferase-like (Major domain)"/>
    <property type="match status" value="1"/>
</dbReference>